<organism evidence="4">
    <name type="scientific">Micromonas pusilla (strain CCMP1545)</name>
    <name type="common">Picoplanktonic green alga</name>
    <dbReference type="NCBI Taxonomy" id="564608"/>
    <lineage>
        <taxon>Eukaryota</taxon>
        <taxon>Viridiplantae</taxon>
        <taxon>Chlorophyta</taxon>
        <taxon>Mamiellophyceae</taxon>
        <taxon>Mamiellales</taxon>
        <taxon>Mamiellaceae</taxon>
        <taxon>Micromonas</taxon>
    </lineage>
</organism>
<protein>
    <submittedName>
        <fullName evidence="3">Predicted protein</fullName>
    </submittedName>
</protein>
<dbReference type="AlphaFoldDB" id="C1N3M3"/>
<feature type="region of interest" description="Disordered" evidence="1">
    <location>
        <begin position="67"/>
        <end position="94"/>
    </location>
</feature>
<dbReference type="SUPFAM" id="SSF46565">
    <property type="entry name" value="Chaperone J-domain"/>
    <property type="match status" value="1"/>
</dbReference>
<dbReference type="Proteomes" id="UP000001876">
    <property type="component" value="Unassembled WGS sequence"/>
</dbReference>
<feature type="domain" description="J" evidence="2">
    <location>
        <begin position="9"/>
        <end position="82"/>
    </location>
</feature>
<sequence>MQRPQRVRSHYDILGVARDASLDDLKRAYRKLALVLHPDKRVDGVSEEEAVVRFQTLVEAFKVRSVTGGDAGGRRNGSPRTAPAIRIEDKSESR</sequence>
<evidence type="ECO:0000313" key="3">
    <source>
        <dbReference type="EMBL" id="EEH53460.1"/>
    </source>
</evidence>
<dbReference type="PRINTS" id="PR00625">
    <property type="entry name" value="JDOMAIN"/>
</dbReference>
<name>C1N3M3_MICPC</name>
<proteinExistence type="predicted"/>
<dbReference type="EMBL" id="GG663746">
    <property type="protein sequence ID" value="EEH53460.1"/>
    <property type="molecule type" value="Genomic_DNA"/>
</dbReference>
<dbReference type="eggNOG" id="KOG0717">
    <property type="taxonomic scope" value="Eukaryota"/>
</dbReference>
<dbReference type="CDD" id="cd06257">
    <property type="entry name" value="DnaJ"/>
    <property type="match status" value="1"/>
</dbReference>
<dbReference type="OrthoDB" id="495069at2759"/>
<evidence type="ECO:0000259" key="2">
    <source>
        <dbReference type="PROSITE" id="PS50076"/>
    </source>
</evidence>
<dbReference type="Gene3D" id="1.10.287.110">
    <property type="entry name" value="DnaJ domain"/>
    <property type="match status" value="1"/>
</dbReference>
<dbReference type="RefSeq" id="XP_003062641.1">
    <property type="nucleotide sequence ID" value="XM_003062595.1"/>
</dbReference>
<evidence type="ECO:0000313" key="4">
    <source>
        <dbReference type="Proteomes" id="UP000001876"/>
    </source>
</evidence>
<dbReference type="InterPro" id="IPR001623">
    <property type="entry name" value="DnaJ_domain"/>
</dbReference>
<dbReference type="InterPro" id="IPR036869">
    <property type="entry name" value="J_dom_sf"/>
</dbReference>
<dbReference type="GeneID" id="9688081"/>
<dbReference type="SMART" id="SM00271">
    <property type="entry name" value="DnaJ"/>
    <property type="match status" value="1"/>
</dbReference>
<dbReference type="PANTHER" id="PTHR45495:SF1">
    <property type="entry name" value="DNAJ PROTEIN JJJ1 HOMOLOG"/>
    <property type="match status" value="1"/>
</dbReference>
<keyword evidence="4" id="KW-1185">Reference proteome</keyword>
<gene>
    <name evidence="3" type="ORF">MICPUCDRAFT_52227</name>
</gene>
<dbReference type="Pfam" id="PF00226">
    <property type="entry name" value="DnaJ"/>
    <property type="match status" value="1"/>
</dbReference>
<accession>C1N3M3</accession>
<reference evidence="3 4" key="1">
    <citation type="journal article" date="2009" name="Science">
        <title>Green evolution and dynamic adaptations revealed by genomes of the marine picoeukaryotes Micromonas.</title>
        <authorList>
            <person name="Worden A.Z."/>
            <person name="Lee J.H."/>
            <person name="Mock T."/>
            <person name="Rouze P."/>
            <person name="Simmons M.P."/>
            <person name="Aerts A.L."/>
            <person name="Allen A.E."/>
            <person name="Cuvelier M.L."/>
            <person name="Derelle E."/>
            <person name="Everett M.V."/>
            <person name="Foulon E."/>
            <person name="Grimwood J."/>
            <person name="Gundlach H."/>
            <person name="Henrissat B."/>
            <person name="Napoli C."/>
            <person name="McDonald S.M."/>
            <person name="Parker M.S."/>
            <person name="Rombauts S."/>
            <person name="Salamov A."/>
            <person name="Von Dassow P."/>
            <person name="Badger J.H."/>
            <person name="Coutinho P.M."/>
            <person name="Demir E."/>
            <person name="Dubchak I."/>
            <person name="Gentemann C."/>
            <person name="Eikrem W."/>
            <person name="Gready J.E."/>
            <person name="John U."/>
            <person name="Lanier W."/>
            <person name="Lindquist E.A."/>
            <person name="Lucas S."/>
            <person name="Mayer K.F."/>
            <person name="Moreau H."/>
            <person name="Not F."/>
            <person name="Otillar R."/>
            <person name="Panaud O."/>
            <person name="Pangilinan J."/>
            <person name="Paulsen I."/>
            <person name="Piegu B."/>
            <person name="Poliakov A."/>
            <person name="Robbens S."/>
            <person name="Schmutz J."/>
            <person name="Toulza E."/>
            <person name="Wyss T."/>
            <person name="Zelensky A."/>
            <person name="Zhou K."/>
            <person name="Armbrust E.V."/>
            <person name="Bhattacharya D."/>
            <person name="Goodenough U.W."/>
            <person name="Van de Peer Y."/>
            <person name="Grigoriev I.V."/>
        </authorList>
    </citation>
    <scope>NUCLEOTIDE SEQUENCE [LARGE SCALE GENOMIC DNA]</scope>
    <source>
        <strain evidence="3 4">CCMP1545</strain>
    </source>
</reference>
<dbReference type="PROSITE" id="PS50076">
    <property type="entry name" value="DNAJ_2"/>
    <property type="match status" value="1"/>
</dbReference>
<dbReference type="InterPro" id="IPR044648">
    <property type="entry name" value="JJJ1_plant"/>
</dbReference>
<dbReference type="STRING" id="564608.C1N3M3"/>
<evidence type="ECO:0000256" key="1">
    <source>
        <dbReference type="SAM" id="MobiDB-lite"/>
    </source>
</evidence>
<dbReference type="PANTHER" id="PTHR45495">
    <property type="entry name" value="DNAJ PROTEIN JJJ1 HOMOLOG"/>
    <property type="match status" value="1"/>
</dbReference>
<dbReference type="KEGG" id="mpp:MICPUCDRAFT_52227"/>